<evidence type="ECO:0000313" key="5">
    <source>
        <dbReference type="EMBL" id="MBB5781644.1"/>
    </source>
</evidence>
<dbReference type="PANTHER" id="PTHR43004">
    <property type="entry name" value="TRK SYSTEM POTASSIUM UPTAKE PROTEIN"/>
    <property type="match status" value="1"/>
</dbReference>
<comment type="caution">
    <text evidence="5">The sequence shown here is derived from an EMBL/GenBank/DDBJ whole genome shotgun (WGS) entry which is preliminary data.</text>
</comment>
<evidence type="ECO:0000256" key="3">
    <source>
        <dbReference type="ARBA" id="ARBA00022827"/>
    </source>
</evidence>
<organism evidence="5 6">
    <name type="scientific">Nonomuraea jabiensis</name>
    <dbReference type="NCBI Taxonomy" id="882448"/>
    <lineage>
        <taxon>Bacteria</taxon>
        <taxon>Bacillati</taxon>
        <taxon>Actinomycetota</taxon>
        <taxon>Actinomycetes</taxon>
        <taxon>Streptosporangiales</taxon>
        <taxon>Streptosporangiaceae</taxon>
        <taxon>Nonomuraea</taxon>
    </lineage>
</organism>
<evidence type="ECO:0000256" key="2">
    <source>
        <dbReference type="ARBA" id="ARBA00022630"/>
    </source>
</evidence>
<gene>
    <name evidence="5" type="ORF">HD596_008400</name>
</gene>
<keyword evidence="6" id="KW-1185">Reference proteome</keyword>
<dbReference type="Pfam" id="PF21274">
    <property type="entry name" value="Rng_hyd_C"/>
    <property type="match status" value="1"/>
</dbReference>
<dbReference type="Gene3D" id="3.40.30.120">
    <property type="match status" value="1"/>
</dbReference>
<dbReference type="SUPFAM" id="SSF51905">
    <property type="entry name" value="FAD/NAD(P)-binding domain"/>
    <property type="match status" value="1"/>
</dbReference>
<dbReference type="Proteomes" id="UP000579153">
    <property type="component" value="Unassembled WGS sequence"/>
</dbReference>
<reference evidence="5 6" key="1">
    <citation type="submission" date="2020-08" db="EMBL/GenBank/DDBJ databases">
        <title>Sequencing the genomes of 1000 actinobacteria strains.</title>
        <authorList>
            <person name="Klenk H.-P."/>
        </authorList>
    </citation>
    <scope>NUCLEOTIDE SEQUENCE [LARGE SCALE GENOMIC DNA]</scope>
    <source>
        <strain evidence="5 6">DSM 45507</strain>
    </source>
</reference>
<evidence type="ECO:0000259" key="4">
    <source>
        <dbReference type="Pfam" id="PF01494"/>
    </source>
</evidence>
<protein>
    <submittedName>
        <fullName evidence="5">2-polyprenyl-6-methoxyphenol hydroxylase-like FAD-dependent oxidoreductase</fullName>
    </submittedName>
</protein>
<accession>A0A7W9GD88</accession>
<name>A0A7W9GD88_9ACTN</name>
<dbReference type="GO" id="GO:0071949">
    <property type="term" value="F:FAD binding"/>
    <property type="evidence" value="ECO:0007669"/>
    <property type="project" value="InterPro"/>
</dbReference>
<comment type="cofactor">
    <cofactor evidence="1">
        <name>FAD</name>
        <dbReference type="ChEBI" id="CHEBI:57692"/>
    </cofactor>
</comment>
<dbReference type="RefSeq" id="WP_185074901.1">
    <property type="nucleotide sequence ID" value="NZ_JACHMB010000001.1"/>
</dbReference>
<dbReference type="PRINTS" id="PR00420">
    <property type="entry name" value="RNGMNOXGNASE"/>
</dbReference>
<feature type="domain" description="FAD-binding" evidence="4">
    <location>
        <begin position="5"/>
        <end position="347"/>
    </location>
</feature>
<dbReference type="Gene3D" id="3.50.50.60">
    <property type="entry name" value="FAD/NAD(P)-binding domain"/>
    <property type="match status" value="1"/>
</dbReference>
<dbReference type="InterPro" id="IPR036188">
    <property type="entry name" value="FAD/NAD-bd_sf"/>
</dbReference>
<dbReference type="EMBL" id="JACHMB010000001">
    <property type="protein sequence ID" value="MBB5781644.1"/>
    <property type="molecule type" value="Genomic_DNA"/>
</dbReference>
<keyword evidence="3" id="KW-0274">FAD</keyword>
<dbReference type="Gene3D" id="3.30.9.10">
    <property type="entry name" value="D-Amino Acid Oxidase, subunit A, domain 2"/>
    <property type="match status" value="1"/>
</dbReference>
<dbReference type="Pfam" id="PF01494">
    <property type="entry name" value="FAD_binding_3"/>
    <property type="match status" value="1"/>
</dbReference>
<keyword evidence="2" id="KW-0285">Flavoprotein</keyword>
<evidence type="ECO:0000256" key="1">
    <source>
        <dbReference type="ARBA" id="ARBA00001974"/>
    </source>
</evidence>
<proteinExistence type="predicted"/>
<evidence type="ECO:0000313" key="6">
    <source>
        <dbReference type="Proteomes" id="UP000579153"/>
    </source>
</evidence>
<dbReference type="InterPro" id="IPR050641">
    <property type="entry name" value="RIFMO-like"/>
</dbReference>
<dbReference type="AlphaFoldDB" id="A0A7W9GD88"/>
<sequence length="483" mass="51636">MDRSVRVLVVGGGLSGLAAATLLGHHGVPCLIVERRTELPPTSRNERLGVRAMELLRVLGLEERVRAAGFHPDELGDMLQADTLAGAELGRVPQPWVAVPPQLSPLEPVCCNHAWLRELLRERARELGAEIWTGSELIDLREEADGLVADVRGPEGETSVRASYVVGADGPHSLVRERAQIEAEGPGTIAQLYGVAFRADLSEAIRGRHFAGVQLDGVGGTLLKESERDSWVLLRPRPADDSPDEGEDLVELVRSAAGLPDLKVEIEGTFSLPITLLTAERFTRGRVALIGDAACSLPPTPGMHGGNVLQDAQNLAWKLALTLKGTAGPGLLDSYDAERRPLASLALTDALTRISVIPPSEDLPDRLTLEFGAVYRSSAVVSEGEQTFVHPLESAGLPGTRVPYLGPDLFGRDFVCLAGPGWTSTGLPLTALEPSWAEALGVSGTGAVLVRPDGIIAWRAWMASPEHDIETVLNQILNRGDQP</sequence>
<dbReference type="PANTHER" id="PTHR43004:SF19">
    <property type="entry name" value="BINDING MONOOXYGENASE, PUTATIVE (JCVI)-RELATED"/>
    <property type="match status" value="1"/>
</dbReference>
<dbReference type="GO" id="GO:0016709">
    <property type="term" value="F:oxidoreductase activity, acting on paired donors, with incorporation or reduction of molecular oxygen, NAD(P)H as one donor, and incorporation of one atom of oxygen"/>
    <property type="evidence" value="ECO:0007669"/>
    <property type="project" value="UniProtKB-ARBA"/>
</dbReference>
<dbReference type="InterPro" id="IPR002938">
    <property type="entry name" value="FAD-bd"/>
</dbReference>